<keyword evidence="5" id="KW-0406">Ion transport</keyword>
<dbReference type="SMART" id="SM00965">
    <property type="entry name" value="STN"/>
    <property type="match status" value="1"/>
</dbReference>
<keyword evidence="10 16" id="KW-0675">Receptor</keyword>
<evidence type="ECO:0000256" key="5">
    <source>
        <dbReference type="ARBA" id="ARBA00022496"/>
    </source>
</evidence>
<dbReference type="InterPro" id="IPR000531">
    <property type="entry name" value="Beta-barrel_TonB"/>
</dbReference>
<dbReference type="PANTHER" id="PTHR32552:SF74">
    <property type="entry name" value="HYDROXAMATE SIDEROPHORE RECEPTOR FHUE"/>
    <property type="match status" value="1"/>
</dbReference>
<dbReference type="Proteomes" id="UP001218362">
    <property type="component" value="Chromosome"/>
</dbReference>
<evidence type="ECO:0000256" key="1">
    <source>
        <dbReference type="ARBA" id="ARBA00004571"/>
    </source>
</evidence>
<evidence type="ECO:0000256" key="3">
    <source>
        <dbReference type="ARBA" id="ARBA00022448"/>
    </source>
</evidence>
<keyword evidence="14" id="KW-0732">Signal</keyword>
<dbReference type="AlphaFoldDB" id="A0AAJ6BMQ5"/>
<dbReference type="Gene3D" id="2.40.170.20">
    <property type="entry name" value="TonB-dependent receptor, beta-barrel domain"/>
    <property type="match status" value="1"/>
</dbReference>
<keyword evidence="5" id="KW-0410">Iron transport</keyword>
<dbReference type="Pfam" id="PF07660">
    <property type="entry name" value="STN"/>
    <property type="match status" value="1"/>
</dbReference>
<reference evidence="16" key="1">
    <citation type="submission" date="2023-03" db="EMBL/GenBank/DDBJ databases">
        <title>Andean soil-derived lignocellulolytic bacterial consortium as a source of novel taxa and putative plastic-active enzymes.</title>
        <authorList>
            <person name="Diaz-Garcia L."/>
            <person name="Chuvochina M."/>
            <person name="Feuerriegel G."/>
            <person name="Bunk B."/>
            <person name="Sproer C."/>
            <person name="Streit W.R."/>
            <person name="Rodriguez L.M."/>
            <person name="Overmann J."/>
            <person name="Jimenez D.J."/>
        </authorList>
    </citation>
    <scope>NUCLEOTIDE SEQUENCE</scope>
    <source>
        <strain evidence="16">MAG 26</strain>
    </source>
</reference>
<protein>
    <submittedName>
        <fullName evidence="16">TonB-dependent siderophore receptor</fullName>
    </submittedName>
</protein>
<evidence type="ECO:0000313" key="17">
    <source>
        <dbReference type="Proteomes" id="UP001218362"/>
    </source>
</evidence>
<keyword evidence="11 12" id="KW-0998">Cell outer membrane</keyword>
<accession>A0AAJ6BMQ5</accession>
<dbReference type="InterPro" id="IPR012910">
    <property type="entry name" value="Plug_dom"/>
</dbReference>
<evidence type="ECO:0000256" key="14">
    <source>
        <dbReference type="SAM" id="SignalP"/>
    </source>
</evidence>
<feature type="chain" id="PRO_5042509796" evidence="14">
    <location>
        <begin position="35"/>
        <end position="921"/>
    </location>
</feature>
<proteinExistence type="inferred from homology"/>
<evidence type="ECO:0000256" key="11">
    <source>
        <dbReference type="ARBA" id="ARBA00023237"/>
    </source>
</evidence>
<dbReference type="CDD" id="cd01347">
    <property type="entry name" value="ligand_gated_channel"/>
    <property type="match status" value="1"/>
</dbReference>
<dbReference type="Pfam" id="PF00593">
    <property type="entry name" value="TonB_dep_Rec_b-barrel"/>
    <property type="match status" value="1"/>
</dbReference>
<evidence type="ECO:0000256" key="7">
    <source>
        <dbReference type="ARBA" id="ARBA00023004"/>
    </source>
</evidence>
<name>A0AAJ6BMQ5_9SPHN</name>
<dbReference type="EMBL" id="CP119316">
    <property type="protein sequence ID" value="WEK45191.1"/>
    <property type="molecule type" value="Genomic_DNA"/>
</dbReference>
<dbReference type="GO" id="GO:0015891">
    <property type="term" value="P:siderophore transport"/>
    <property type="evidence" value="ECO:0007669"/>
    <property type="project" value="InterPro"/>
</dbReference>
<dbReference type="InterPro" id="IPR010105">
    <property type="entry name" value="TonB_sidphr_rcpt"/>
</dbReference>
<comment type="similarity">
    <text evidence="2 12 13">Belongs to the TonB-dependent receptor family.</text>
</comment>
<keyword evidence="7" id="KW-0408">Iron</keyword>
<evidence type="ECO:0000256" key="9">
    <source>
        <dbReference type="ARBA" id="ARBA00023136"/>
    </source>
</evidence>
<sequence length="921" mass="98923">MTDNASGVRRRAIRIAALAFTALAPALLANAAHAQTEVAEKSFNLDIPAQTLARSMATLSTQTGLQVVYADDAPLATNAPAVKGRMTVEQALARLTVGTGFTYRFTGPGVVTLVKVPVGNGADGEVVTGVVSVEGVQGNGSPYFGGAGQAAGVNGTNGSRDITATEGTGSFTSGALTIGSKVPQALRDVPQSVSVLTSARLEQQNVTDFTTAMKQLPGITLVQGTTSLETDFYSRGFAISNLQVDGGAPLSLGYGFYPQIDMSVYDHVELLRGADGLMSGYGDPSGTVNLVRKKPLDHAQYSVEAQAGSWSNYRVVADATSPLALDGKLRGRLVMTYQDNHYFYDTAKDNKNLIYGIAEFDATPTTLITVGINYTKQDSIPWSGGLPRYLNGDDLKLPRSTSFVFPWNRWDFDTLELFAGLEQKIGSEWNLKVNITQNRQNSTQKIGYSSGAVNPNNAVGPMLIGTYNDQASKQLSTEAVLSGAFILFGQRQEVTVGASRVDSDSGGRINYASLVAGTLAAPYQPYPGGPLFYTGSPNGRRPPIDVFDFDSTDPLYTEPRGTLPSSSQPVLDQLQWGAYLNLRLTAFDRLHLTTGLRWSRFAYKNEGDQLCTITTSYCAGKAIGDSYLVTATQYAKNDFSWPPPVNVSFDITRSLTAYVGYTDIYRSQAYQVSVDKNPLPPITGSNWEAGLKWAAADGRLNLSVAAYRIQQDGFGIVDPDNPDSIEEGPGVFCCYVVSPDSSVSKGIDFEVTGELHRGWQISASYVYSENEQKSSGVVPGTPFLSIQPKHLYKLWMSYDFGAAGSVGALSGLTLSGGLNGQSSGYRSGSTCVRLDESVLPDALTGAQPCLPDGYEDYHFTVPAYALLSGRIDYRLSEHWSLAVNLENILDKTYYQTAGLSVSSGNWYGAPRSVTASIRAKW</sequence>
<dbReference type="GO" id="GO:0038023">
    <property type="term" value="F:signaling receptor activity"/>
    <property type="evidence" value="ECO:0007669"/>
    <property type="project" value="InterPro"/>
</dbReference>
<evidence type="ECO:0000256" key="10">
    <source>
        <dbReference type="ARBA" id="ARBA00023170"/>
    </source>
</evidence>
<dbReference type="SUPFAM" id="SSF56935">
    <property type="entry name" value="Porins"/>
    <property type="match status" value="1"/>
</dbReference>
<dbReference type="Pfam" id="PF07715">
    <property type="entry name" value="Plug"/>
    <property type="match status" value="1"/>
</dbReference>
<evidence type="ECO:0000313" key="16">
    <source>
        <dbReference type="EMBL" id="WEK45191.1"/>
    </source>
</evidence>
<keyword evidence="3 12" id="KW-0813">Transport</keyword>
<dbReference type="Gene3D" id="2.170.130.10">
    <property type="entry name" value="TonB-dependent receptor, plug domain"/>
    <property type="match status" value="1"/>
</dbReference>
<dbReference type="InterPro" id="IPR011662">
    <property type="entry name" value="Secretin/TonB_short_N"/>
</dbReference>
<dbReference type="KEGG" id="acob:P0Y56_09085"/>
<keyword evidence="6 12" id="KW-0812">Transmembrane</keyword>
<dbReference type="GO" id="GO:0015344">
    <property type="term" value="F:siderophore uptake transmembrane transporter activity"/>
    <property type="evidence" value="ECO:0007669"/>
    <property type="project" value="TreeGrafter"/>
</dbReference>
<dbReference type="InterPro" id="IPR037066">
    <property type="entry name" value="Plug_dom_sf"/>
</dbReference>
<dbReference type="Gene3D" id="3.55.50.30">
    <property type="match status" value="1"/>
</dbReference>
<dbReference type="InterPro" id="IPR036942">
    <property type="entry name" value="Beta-barrel_TonB_sf"/>
</dbReference>
<gene>
    <name evidence="16" type="ORF">P0Y56_09085</name>
</gene>
<keyword evidence="4 12" id="KW-1134">Transmembrane beta strand</keyword>
<evidence type="ECO:0000256" key="8">
    <source>
        <dbReference type="ARBA" id="ARBA00023077"/>
    </source>
</evidence>
<evidence type="ECO:0000256" key="6">
    <source>
        <dbReference type="ARBA" id="ARBA00022692"/>
    </source>
</evidence>
<keyword evidence="9 12" id="KW-0472">Membrane</keyword>
<dbReference type="InterPro" id="IPR039426">
    <property type="entry name" value="TonB-dep_rcpt-like"/>
</dbReference>
<evidence type="ECO:0000256" key="4">
    <source>
        <dbReference type="ARBA" id="ARBA00022452"/>
    </source>
</evidence>
<feature type="domain" description="Secretin/TonB short N-terminal" evidence="15">
    <location>
        <begin position="65"/>
        <end position="116"/>
    </location>
</feature>
<evidence type="ECO:0000256" key="12">
    <source>
        <dbReference type="PROSITE-ProRule" id="PRU01360"/>
    </source>
</evidence>
<evidence type="ECO:0000259" key="15">
    <source>
        <dbReference type="SMART" id="SM00965"/>
    </source>
</evidence>
<organism evidence="16 17">
    <name type="scientific">Candidatus Andeanibacterium colombiense</name>
    <dbReference type="NCBI Taxonomy" id="3121345"/>
    <lineage>
        <taxon>Bacteria</taxon>
        <taxon>Pseudomonadati</taxon>
        <taxon>Pseudomonadota</taxon>
        <taxon>Alphaproteobacteria</taxon>
        <taxon>Sphingomonadales</taxon>
        <taxon>Sphingomonadaceae</taxon>
        <taxon>Candidatus Andeanibacterium</taxon>
    </lineage>
</organism>
<evidence type="ECO:0000256" key="13">
    <source>
        <dbReference type="RuleBase" id="RU003357"/>
    </source>
</evidence>
<keyword evidence="8 13" id="KW-0798">TonB box</keyword>
<comment type="subcellular location">
    <subcellularLocation>
        <location evidence="1 12">Cell outer membrane</location>
        <topology evidence="1 12">Multi-pass membrane protein</topology>
    </subcellularLocation>
</comment>
<dbReference type="PROSITE" id="PS52016">
    <property type="entry name" value="TONB_DEPENDENT_REC_3"/>
    <property type="match status" value="1"/>
</dbReference>
<feature type="signal peptide" evidence="14">
    <location>
        <begin position="1"/>
        <end position="34"/>
    </location>
</feature>
<evidence type="ECO:0000256" key="2">
    <source>
        <dbReference type="ARBA" id="ARBA00009810"/>
    </source>
</evidence>
<dbReference type="PANTHER" id="PTHR32552">
    <property type="entry name" value="FERRICHROME IRON RECEPTOR-RELATED"/>
    <property type="match status" value="1"/>
</dbReference>
<dbReference type="NCBIfam" id="TIGR01783">
    <property type="entry name" value="TonB-siderophor"/>
    <property type="match status" value="1"/>
</dbReference>
<dbReference type="GO" id="GO:0009279">
    <property type="term" value="C:cell outer membrane"/>
    <property type="evidence" value="ECO:0007669"/>
    <property type="project" value="UniProtKB-SubCell"/>
</dbReference>